<dbReference type="InterPro" id="IPR016039">
    <property type="entry name" value="Thiolase-like"/>
</dbReference>
<protein>
    <recommendedName>
        <fullName evidence="1">Beta-ketoacyl synthase-like N-terminal domain-containing protein</fullName>
    </recommendedName>
</protein>
<reference evidence="2 3" key="1">
    <citation type="submission" date="2016-07" db="EMBL/GenBank/DDBJ databases">
        <title>Genome analysis of Flavihumibacter stibioxidans YS-17.</title>
        <authorList>
            <person name="Shi K."/>
            <person name="Han Y."/>
            <person name="Wang G."/>
        </authorList>
    </citation>
    <scope>NUCLEOTIDE SEQUENCE [LARGE SCALE GENOMIC DNA]</scope>
    <source>
        <strain evidence="2 3">YS-17</strain>
    </source>
</reference>
<accession>A0ABR7MA37</accession>
<feature type="domain" description="Beta-ketoacyl synthase-like N-terminal" evidence="1">
    <location>
        <begin position="39"/>
        <end position="175"/>
    </location>
</feature>
<evidence type="ECO:0000259" key="1">
    <source>
        <dbReference type="Pfam" id="PF13723"/>
    </source>
</evidence>
<name>A0ABR7MA37_9BACT</name>
<dbReference type="RefSeq" id="WP_187257200.1">
    <property type="nucleotide sequence ID" value="NZ_JBHULF010000007.1"/>
</dbReference>
<proteinExistence type="predicted"/>
<evidence type="ECO:0000313" key="3">
    <source>
        <dbReference type="Proteomes" id="UP000765802"/>
    </source>
</evidence>
<organism evidence="2 3">
    <name type="scientific">Flavihumibacter stibioxidans</name>
    <dbReference type="NCBI Taxonomy" id="1834163"/>
    <lineage>
        <taxon>Bacteria</taxon>
        <taxon>Pseudomonadati</taxon>
        <taxon>Bacteroidota</taxon>
        <taxon>Chitinophagia</taxon>
        <taxon>Chitinophagales</taxon>
        <taxon>Chitinophagaceae</taxon>
        <taxon>Flavihumibacter</taxon>
    </lineage>
</organism>
<comment type="caution">
    <text evidence="2">The sequence shown here is derived from an EMBL/GenBank/DDBJ whole genome shotgun (WGS) entry which is preliminary data.</text>
</comment>
<dbReference type="Pfam" id="PF13723">
    <property type="entry name" value="Ketoacyl-synt_2"/>
    <property type="match status" value="1"/>
</dbReference>
<dbReference type="SUPFAM" id="SSF53901">
    <property type="entry name" value="Thiolase-like"/>
    <property type="match status" value="1"/>
</dbReference>
<gene>
    <name evidence="2" type="ORF">BC349_12535</name>
</gene>
<dbReference type="Proteomes" id="UP000765802">
    <property type="component" value="Unassembled WGS sequence"/>
</dbReference>
<sequence length="334" mass="36257">MYINAASAISPQLSFRQASFLQDWRLLTGHRAACVEPAYADIIEPKLIRRMSRIIRMGVATAMDTLQQAGCTNPDAIITGTAYGCLEDTGIFLKRMVENQEEMLTPTAFIQSTHNTVGAQVALLLKCHSYNNTFVQRSHSFESSLLDADMFLKENPGAKILVGAADELTDYSYTILERFGLFRSHPAGEGACYFVVGSEPDAGAFARVNGVRTLFRPTPGKLEDALAALLAENGLFAGEIDLVLSGNLPGAAAARQYEVIENQLLASVPKIYFKLLCGEYPTATSFGTWLGATILKSQAIPAGLCDAPPTLMRHFLVYLADTAGYHSLTLLTKC</sequence>
<keyword evidence="3" id="KW-1185">Reference proteome</keyword>
<dbReference type="Gene3D" id="3.40.47.10">
    <property type="match status" value="1"/>
</dbReference>
<evidence type="ECO:0000313" key="2">
    <source>
        <dbReference type="EMBL" id="MBC6491881.1"/>
    </source>
</evidence>
<dbReference type="InterPro" id="IPR014030">
    <property type="entry name" value="Ketoacyl_synth_N"/>
</dbReference>
<dbReference type="EMBL" id="MBUA01000023">
    <property type="protein sequence ID" value="MBC6491881.1"/>
    <property type="molecule type" value="Genomic_DNA"/>
</dbReference>